<dbReference type="InterPro" id="IPR035899">
    <property type="entry name" value="DBL_dom_sf"/>
</dbReference>
<dbReference type="GO" id="GO:0016020">
    <property type="term" value="C:membrane"/>
    <property type="evidence" value="ECO:0007669"/>
    <property type="project" value="UniProtKB-SubCell"/>
</dbReference>
<feature type="transmembrane region" description="Helical" evidence="7">
    <location>
        <begin position="1797"/>
        <end position="1817"/>
    </location>
</feature>
<feature type="transmembrane region" description="Helical" evidence="7">
    <location>
        <begin position="1597"/>
        <end position="1627"/>
    </location>
</feature>
<feature type="transmembrane region" description="Helical" evidence="7">
    <location>
        <begin position="1639"/>
        <end position="1656"/>
    </location>
</feature>
<dbReference type="CDD" id="cd17335">
    <property type="entry name" value="MFS_MFSD6"/>
    <property type="match status" value="1"/>
</dbReference>
<dbReference type="InterPro" id="IPR024989">
    <property type="entry name" value="MFS_assoc_dom"/>
</dbReference>
<feature type="compositionally biased region" description="Low complexity" evidence="6">
    <location>
        <begin position="299"/>
        <end position="318"/>
    </location>
</feature>
<feature type="transmembrane region" description="Helical" evidence="7">
    <location>
        <begin position="1858"/>
        <end position="1878"/>
    </location>
</feature>
<dbReference type="Gene3D" id="1.20.1250.20">
    <property type="entry name" value="MFS general substrate transporter like domains"/>
    <property type="match status" value="3"/>
</dbReference>
<feature type="region of interest" description="Disordered" evidence="6">
    <location>
        <begin position="104"/>
        <end position="135"/>
    </location>
</feature>
<dbReference type="SUPFAM" id="SSF48065">
    <property type="entry name" value="DBL homology domain (DH-domain)"/>
    <property type="match status" value="1"/>
</dbReference>
<dbReference type="Gene3D" id="1.20.900.10">
    <property type="entry name" value="Dbl homology (DH) domain"/>
    <property type="match status" value="1"/>
</dbReference>
<dbReference type="InterPro" id="IPR011047">
    <property type="entry name" value="Quinoprotein_ADH-like_sf"/>
</dbReference>
<evidence type="ECO:0000256" key="6">
    <source>
        <dbReference type="SAM" id="MobiDB-lite"/>
    </source>
</evidence>
<keyword evidence="2" id="KW-0344">Guanine-nucleotide releasing factor</keyword>
<dbReference type="CDD" id="cd00160">
    <property type="entry name" value="RhoGEF"/>
    <property type="match status" value="1"/>
</dbReference>
<dbReference type="Pfam" id="PF12832">
    <property type="entry name" value="MFS_1_like"/>
    <property type="match status" value="1"/>
</dbReference>
<feature type="transmembrane region" description="Helical" evidence="7">
    <location>
        <begin position="1405"/>
        <end position="1425"/>
    </location>
</feature>
<keyword evidence="9" id="KW-1185">Reference proteome</keyword>
<evidence type="ECO:0000313" key="9">
    <source>
        <dbReference type="Proteomes" id="UP000035681"/>
    </source>
</evidence>
<comment type="subcellular location">
    <subcellularLocation>
        <location evidence="1">Membrane</location>
        <topology evidence="1">Multi-pass membrane protein</topology>
    </subcellularLocation>
</comment>
<dbReference type="Pfam" id="PF00621">
    <property type="entry name" value="RhoGEF"/>
    <property type="match status" value="1"/>
</dbReference>
<feature type="transmembrane region" description="Helical" evidence="7">
    <location>
        <begin position="1676"/>
        <end position="1694"/>
    </location>
</feature>
<feature type="transmembrane region" description="Helical" evidence="7">
    <location>
        <begin position="1890"/>
        <end position="1913"/>
    </location>
</feature>
<dbReference type="PROSITE" id="PS50010">
    <property type="entry name" value="DH_2"/>
    <property type="match status" value="1"/>
</dbReference>
<dbReference type="SUPFAM" id="SSF50998">
    <property type="entry name" value="Quinoprotein alcohol dehydrogenase-like"/>
    <property type="match status" value="1"/>
</dbReference>
<reference evidence="10" key="1">
    <citation type="submission" date="2024-02" db="UniProtKB">
        <authorList>
            <consortium name="WormBaseParasite"/>
        </authorList>
    </citation>
    <scope>IDENTIFICATION</scope>
</reference>
<feature type="domain" description="DH" evidence="8">
    <location>
        <begin position="520"/>
        <end position="708"/>
    </location>
</feature>
<dbReference type="Pfam" id="PF19056">
    <property type="entry name" value="WD40_2"/>
    <property type="match status" value="1"/>
</dbReference>
<dbReference type="PANTHER" id="PTHR12877">
    <property type="entry name" value="RHO GUANINE NUCLEOTIDE EXCHANGE FACTOR"/>
    <property type="match status" value="1"/>
</dbReference>
<keyword evidence="3 7" id="KW-0812">Transmembrane</keyword>
<keyword evidence="5 7" id="KW-0472">Membrane</keyword>
<feature type="region of interest" description="Disordered" evidence="6">
    <location>
        <begin position="295"/>
        <end position="324"/>
    </location>
</feature>
<sequence>MSDFLGLATKSHYILPKLTANVYYRNKVLINILGMLRKNIFNGNDADDSDSNDELSQNYRIKPSIKRSSTASPGCRNRQKYYYRRRSDVPNVSNSYNYLTGKKSLGRKSSIERSNRSLNKHKSNLRKTNSEPNVEQVENNQINLIKNLLDSLSIPIVRHQSTSAHDIWMTPRQSLVPDDYMSVPEDEYINTEIKELREAAESIQYLQRSLKIPLSRTPDIPIENSETYDDNISIDSSKKFFNDNSLNLPASTTSITTTHYGLHPRGVMQYLPSVKNNNLSPRMDTYRFNRSGAKFSLDSSSTESSSNNGTGSRNNSNSKINLESRNPSIVSDGFIKFENDSASYNYAPRDLADSNNSSISLPSFKNNDEGTFFNPSNIKIFRTNEEGEMFQSSHTECGELSDSDKGANSIASVSRFSDLLKSFKNKDLLKNETLDDEMNEDWDNSSMKYDNNSSYDITSLLPPLNKISMYGSQTLHPNLLQLPTINTSHSTPKLDQTLLQADKILWKKRSRASLRRHQDVRILAIRELFETEKSYVESLEYIIQKFMRPLKQPLEGTVISNEIIDKIFYKIPEILAHHQVLLAALYSRIKCASNGDYIIADVLMAHFKKVSMIETYIAFVDNFKSAKQAINEARQKPSFDKFYRNFCKKNHSKLDLDSILILPIQKIPRYELLLKQIIKHTSVEHFEYEKLMLVKHYVHELALKINKQREENEHDTQNLLRYDLVALSTPNSDIKKGRCIFMMSNQMILASFRSKSNNNCYIQQYGKNIKNFFNVQHSSFLNDNKFKLLMKISLNDVEICKDTLILLNDVKKELKIVQEDCSILNKMIDLSKLLECNCKKELSLVIEECYLEKLKQQKNLEERMQMDKDLISVDLQILTFNGIEKLNLQFCNAEKRAAWEKNLLESKKALINDTNVNLEVPEFVTLLPLKLRNGLDLSVGTQTFEISIDGGSNLWVASTDKFSGQISTININGEPTIESSAFIGNSTIVSIIPVPSPKIKNSKKNGRMSLSNNFENLTENSKGKSELLMDSSSSESEIYDSEPTSISILAQQSTIWIGNEDGEIFVFNYNDNIKNKSKEKIIKLQIPIIAMVYVDDNVFVSCSSKYKNQLIYFERKKDMTWDLQKRNILKEICSSKIDCMIAVAKRLCFSSENYIYLLLNGNVKKIEKKTRIGCNGDETVSCMSIQGSNLFLGMTKSPNVKLLNAFTFELITEFSISPVVNKTLSVTENIIRQHKMGCLKITSMTCGKGQLFIGTSAGIILSTNVNFSKNNFIPNFNVCNIGHSGNCNFLMCINTSTFDLLKFPTKSRKLSLNASLLEQIEDMYLVSGGKGVDSTYGDSNISGNSNEIILKLYNLTNGNRSSQLINNIEELDVRIEKMIADSIGDDKVIRIFGREISRDIFMLKVFYLLYFASFGSLFPLLAVYFKQLGMTASQAGLLLGSRPFVEFASGPFWGFYADKFKSGKFLLLFSLGSLVISTLAIGFVQPPTPYCVILDKNITKDNCMYLAAAGPAIKGGPLGLIKESVGLGRKKRDASNQIIDTIIDLSSYDKEEDMIPGIAPEYITSDKVCNYEESQYGVLLSPPHSSRVYREPAVEQAFMLLLLIVVIGEFFSSPAIVLVDGITLSVVKDTPKTFGRIRLFGSIGWGVAMFIMGIGLDYSDTFKNHPCPIKNTTEKNYTICFLTCSLFTALSMIVSTQLKFPKVEEHTKVEEIGGLAMDSRVGEVDPAIAQRTKGKQLHAPESTSESFFSKWGALIKASLNLPFSIYLLSVAIIGFGSGLNFSFLFWHLQDFGGSPTLFGVCSIVNHIAEVIMFFYSFTIINKYGYVKTMYGLLGANILRFLALSWLTNPWMVLPLQFVQGIINSLTWACASSYVSLVAPPHLKQQCQRMLALLFNGIARGCGGIIGGFIISYVGTRTMFQINALISIIILISSYCINKITKGSGFKYNTYGEFEDDGADVALAPHGIPMISGDSNLQNAFNQTSVINTNYGTIGQDPQDEAYDRYVSNPYD</sequence>
<dbReference type="GO" id="GO:0030036">
    <property type="term" value="P:actin cytoskeleton organization"/>
    <property type="evidence" value="ECO:0007669"/>
    <property type="project" value="TreeGrafter"/>
</dbReference>
<dbReference type="InterPro" id="IPR036259">
    <property type="entry name" value="MFS_trans_sf"/>
</dbReference>
<feature type="transmembrane region" description="Helical" evidence="7">
    <location>
        <begin position="1765"/>
        <end position="1785"/>
    </location>
</feature>
<dbReference type="PROSITE" id="PS00741">
    <property type="entry name" value="DH_1"/>
    <property type="match status" value="1"/>
</dbReference>
<feature type="transmembrane region" description="Helical" evidence="7">
    <location>
        <begin position="1919"/>
        <end position="1936"/>
    </location>
</feature>
<dbReference type="InterPro" id="IPR000219">
    <property type="entry name" value="DH_dom"/>
</dbReference>
<protein>
    <submittedName>
        <fullName evidence="10">MFS_1_like domain-containing protein</fullName>
    </submittedName>
</protein>
<evidence type="ECO:0000256" key="1">
    <source>
        <dbReference type="ARBA" id="ARBA00004141"/>
    </source>
</evidence>
<feature type="region of interest" description="Disordered" evidence="6">
    <location>
        <begin position="44"/>
        <end position="76"/>
    </location>
</feature>
<dbReference type="InterPro" id="IPR039919">
    <property type="entry name" value="ARHGEF10/ARHGEF17"/>
</dbReference>
<feature type="compositionally biased region" description="Polar residues" evidence="6">
    <location>
        <begin position="126"/>
        <end position="135"/>
    </location>
</feature>
<evidence type="ECO:0000256" key="7">
    <source>
        <dbReference type="SAM" id="Phobius"/>
    </source>
</evidence>
<dbReference type="SMART" id="SM00325">
    <property type="entry name" value="RhoGEF"/>
    <property type="match status" value="1"/>
</dbReference>
<evidence type="ECO:0000256" key="2">
    <source>
        <dbReference type="ARBA" id="ARBA00022658"/>
    </source>
</evidence>
<evidence type="ECO:0000256" key="3">
    <source>
        <dbReference type="ARBA" id="ARBA00022692"/>
    </source>
</evidence>
<keyword evidence="4 7" id="KW-1133">Transmembrane helix</keyword>
<dbReference type="GO" id="GO:0035556">
    <property type="term" value="P:intracellular signal transduction"/>
    <property type="evidence" value="ECO:0007669"/>
    <property type="project" value="InterPro"/>
</dbReference>
<evidence type="ECO:0000259" key="8">
    <source>
        <dbReference type="PROSITE" id="PS50010"/>
    </source>
</evidence>
<dbReference type="PANTHER" id="PTHR12877:SF15">
    <property type="entry name" value="RHO GUANINE NUCLEOTIDE EXCHANGE FACTOR 17"/>
    <property type="match status" value="1"/>
</dbReference>
<evidence type="ECO:0000313" key="10">
    <source>
        <dbReference type="WBParaSite" id="TCONS_00007562.p1"/>
    </source>
</evidence>
<evidence type="ECO:0000256" key="5">
    <source>
        <dbReference type="ARBA" id="ARBA00023136"/>
    </source>
</evidence>
<dbReference type="GO" id="GO:0005085">
    <property type="term" value="F:guanyl-nucleotide exchange factor activity"/>
    <property type="evidence" value="ECO:0007669"/>
    <property type="project" value="UniProtKB-KW"/>
</dbReference>
<dbReference type="Proteomes" id="UP000035681">
    <property type="component" value="Unplaced"/>
</dbReference>
<dbReference type="InterPro" id="IPR001331">
    <property type="entry name" value="GDS_CDC24_CS"/>
</dbReference>
<proteinExistence type="predicted"/>
<feature type="transmembrane region" description="Helical" evidence="7">
    <location>
        <begin position="1465"/>
        <end position="1484"/>
    </location>
</feature>
<evidence type="ECO:0000256" key="4">
    <source>
        <dbReference type="ARBA" id="ARBA00022989"/>
    </source>
</evidence>
<dbReference type="SUPFAM" id="SSF103473">
    <property type="entry name" value="MFS general substrate transporter"/>
    <property type="match status" value="1"/>
</dbReference>
<accession>A0AAF5D743</accession>
<dbReference type="AlphaFoldDB" id="A0AAF5D743"/>
<organism evidence="9 10">
    <name type="scientific">Strongyloides stercoralis</name>
    <name type="common">Threadworm</name>
    <dbReference type="NCBI Taxonomy" id="6248"/>
    <lineage>
        <taxon>Eukaryota</taxon>
        <taxon>Metazoa</taxon>
        <taxon>Ecdysozoa</taxon>
        <taxon>Nematoda</taxon>
        <taxon>Chromadorea</taxon>
        <taxon>Rhabditida</taxon>
        <taxon>Tylenchina</taxon>
        <taxon>Panagrolaimomorpha</taxon>
        <taxon>Strongyloidoidea</taxon>
        <taxon>Strongyloididae</taxon>
        <taxon>Strongyloides</taxon>
    </lineage>
</organism>
<name>A0AAF5D743_STRER</name>
<dbReference type="WBParaSite" id="TCONS_00007562.p1">
    <property type="protein sequence ID" value="TCONS_00007562.p1"/>
    <property type="gene ID" value="XLOC_005590"/>
</dbReference>